<feature type="region of interest" description="Disordered" evidence="1">
    <location>
        <begin position="502"/>
        <end position="567"/>
    </location>
</feature>
<dbReference type="InterPro" id="IPR029058">
    <property type="entry name" value="AB_hydrolase_fold"/>
</dbReference>
<proteinExistence type="predicted"/>
<evidence type="ECO:0000259" key="3">
    <source>
        <dbReference type="Pfam" id="PF01764"/>
    </source>
</evidence>
<feature type="compositionally biased region" description="Basic and acidic residues" evidence="1">
    <location>
        <begin position="406"/>
        <end position="426"/>
    </location>
</feature>
<dbReference type="EMBL" id="CAUYUE010000018">
    <property type="protein sequence ID" value="CAK0787789.1"/>
    <property type="molecule type" value="Genomic_DNA"/>
</dbReference>
<feature type="transmembrane region" description="Helical" evidence="2">
    <location>
        <begin position="27"/>
        <end position="51"/>
    </location>
</feature>
<dbReference type="InterPro" id="IPR002921">
    <property type="entry name" value="Fungal_lipase-type"/>
</dbReference>
<keyword evidence="5" id="KW-1185">Reference proteome</keyword>
<dbReference type="SUPFAM" id="SSF53474">
    <property type="entry name" value="alpha/beta-Hydrolases"/>
    <property type="match status" value="1"/>
</dbReference>
<name>A0AAV1IP88_9CHLO</name>
<keyword evidence="2" id="KW-1133">Transmembrane helix</keyword>
<gene>
    <name evidence="4" type="ORF">CVIRNUC_011011</name>
</gene>
<dbReference type="GO" id="GO:0006629">
    <property type="term" value="P:lipid metabolic process"/>
    <property type="evidence" value="ECO:0007669"/>
    <property type="project" value="InterPro"/>
</dbReference>
<feature type="compositionally biased region" description="Acidic residues" evidence="1">
    <location>
        <begin position="535"/>
        <end position="560"/>
    </location>
</feature>
<protein>
    <recommendedName>
        <fullName evidence="3">Fungal lipase-type domain-containing protein</fullName>
    </recommendedName>
</protein>
<feature type="domain" description="Fungal lipase-type" evidence="3">
    <location>
        <begin position="230"/>
        <end position="354"/>
    </location>
</feature>
<comment type="caution">
    <text evidence="4">The sequence shown here is derived from an EMBL/GenBank/DDBJ whole genome shotgun (WGS) entry which is preliminary data.</text>
</comment>
<evidence type="ECO:0000256" key="2">
    <source>
        <dbReference type="SAM" id="Phobius"/>
    </source>
</evidence>
<dbReference type="PANTHER" id="PTHR47418">
    <property type="entry name" value="ALPHA/BETA-HYDROLASES SUPERFAMILY PROTEIN"/>
    <property type="match status" value="1"/>
</dbReference>
<reference evidence="4 5" key="1">
    <citation type="submission" date="2023-10" db="EMBL/GenBank/DDBJ databases">
        <authorList>
            <person name="Maclean D."/>
            <person name="Macfadyen A."/>
        </authorList>
    </citation>
    <scope>NUCLEOTIDE SEQUENCE [LARGE SCALE GENOMIC DNA]</scope>
</reference>
<dbReference type="AlphaFoldDB" id="A0AAV1IP88"/>
<evidence type="ECO:0000313" key="5">
    <source>
        <dbReference type="Proteomes" id="UP001314263"/>
    </source>
</evidence>
<evidence type="ECO:0000313" key="4">
    <source>
        <dbReference type="EMBL" id="CAK0787789.1"/>
    </source>
</evidence>
<dbReference type="Pfam" id="PF01764">
    <property type="entry name" value="Lipase_3"/>
    <property type="match status" value="1"/>
</dbReference>
<accession>A0AAV1IP88</accession>
<evidence type="ECO:0000256" key="1">
    <source>
        <dbReference type="SAM" id="MobiDB-lite"/>
    </source>
</evidence>
<feature type="region of interest" description="Disordered" evidence="1">
    <location>
        <begin position="402"/>
        <end position="426"/>
    </location>
</feature>
<dbReference type="CDD" id="cd00519">
    <property type="entry name" value="Lipase_3"/>
    <property type="match status" value="1"/>
</dbReference>
<feature type="compositionally biased region" description="Basic and acidic residues" evidence="1">
    <location>
        <begin position="502"/>
        <end position="516"/>
    </location>
</feature>
<keyword evidence="2" id="KW-0472">Membrane</keyword>
<dbReference type="Proteomes" id="UP001314263">
    <property type="component" value="Unassembled WGS sequence"/>
</dbReference>
<sequence length="567" mass="62969">MPRGSRSQAKVGQWVAKSVHAGIEGFAFLWTVAGFRIFLAANSLVLCYYMGPRRSTTVAAGCALACAAGKFAHVLATTEKFNDGKELASIWDYDPPGDLAGSGAWTVLREIATTLGSANEIFPELKDLPPLPIHEMALRLCFLYDDHDKHPEHKDIPGDKQFQDEDKLKHLAEMLWYADQAYEGESERTLSKRLEKRGFGLVHVKLTSTWAEHCPAYFLAISLEKKEVIISVRGTAQVEDVITDLTALPREFGKEKHMVHSGMYASAEWLRDRLYCVAQGLHEAGFQIIIVGHSLGAGAASLLALIFKSMGIDNLSAYGFGCPPCVGQRLAEMCAEYVMTVALRDDVITRFSPQALERLQKELRDLDLEAAKQAEDKRQGLEVVMQIYNAVERLQNMKFPGMASDVDEKGDSAEDKALKGEESRKKLPMPEEKLQRYHPVLPGKVLYLCRSKGEDLQRAMVDGDFEGLQRICLTSCMITDHMANSYYDGLGHGNLTQQTLIEEGKMEDPKKKKDAEESAGDEEDCAQGSSSKQQEDDDPAEDEHPEDEAADDTEDPDQDDGQNQQKA</sequence>
<dbReference type="Gene3D" id="3.40.50.1820">
    <property type="entry name" value="alpha/beta hydrolase"/>
    <property type="match status" value="1"/>
</dbReference>
<organism evidence="4 5">
    <name type="scientific">Coccomyxa viridis</name>
    <dbReference type="NCBI Taxonomy" id="1274662"/>
    <lineage>
        <taxon>Eukaryota</taxon>
        <taxon>Viridiplantae</taxon>
        <taxon>Chlorophyta</taxon>
        <taxon>core chlorophytes</taxon>
        <taxon>Trebouxiophyceae</taxon>
        <taxon>Trebouxiophyceae incertae sedis</taxon>
        <taxon>Coccomyxaceae</taxon>
        <taxon>Coccomyxa</taxon>
    </lineage>
</organism>
<keyword evidence="2" id="KW-0812">Transmembrane</keyword>